<dbReference type="EMBL" id="OM869631">
    <property type="protein sequence ID" value="UPW41585.1"/>
    <property type="molecule type" value="Genomic_DNA"/>
</dbReference>
<protein>
    <submittedName>
        <fullName evidence="1">Uncharacterized protein</fullName>
    </submittedName>
</protein>
<evidence type="ECO:0000313" key="1">
    <source>
        <dbReference type="EMBL" id="UPW41585.1"/>
    </source>
</evidence>
<organism evidence="1">
    <name type="scientific">Peromfec virus RodF8_50</name>
    <dbReference type="NCBI Taxonomy" id="2929380"/>
    <lineage>
        <taxon>Viruses</taxon>
        <taxon>Monodnaviria</taxon>
        <taxon>Sangervirae</taxon>
        <taxon>Phixviricota</taxon>
        <taxon>Malgrandaviricetes</taxon>
        <taxon>Petitvirales</taxon>
        <taxon>Microviridae</taxon>
    </lineage>
</organism>
<accession>A0A976N2Q1</accession>
<name>A0A976N2Q1_9VIRU</name>
<proteinExistence type="predicted"/>
<reference evidence="1" key="1">
    <citation type="submission" date="2022-02" db="EMBL/GenBank/DDBJ databases">
        <title>Towards deciphering the DNA virus diversity associated with rodent species in the families Cricetidae and Heteromyidae.</title>
        <authorList>
            <person name="Lund M."/>
            <person name="Larsen B.B."/>
            <person name="Gryseels S."/>
            <person name="Kraberger S."/>
            <person name="Rowsey D.M."/>
            <person name="Steger L."/>
            <person name="Yule K.M."/>
            <person name="Upham N.S."/>
            <person name="Worobey M."/>
            <person name="Van Doorslaer K."/>
            <person name="Varsani A."/>
        </authorList>
    </citation>
    <scope>NUCLEOTIDE SEQUENCE</scope>
    <source>
        <strain evidence="1">NeonRodF8_50</strain>
    </source>
</reference>
<sequence>MSKYKGRKYRRIGRLLRWYRAKHGRPKRGTYRRINRIWR</sequence>